<accession>A0A2P7QNW3</accession>
<sequence>MLPRTRPGSETPDDSNRAVPLASERRVEIRHPVAGAEARLVFEGMHYVLRLKDLSIYGLCGLTDAPIAPGQFAAILFETEDPCESEIRWVRRTLIGVSFLRPLPLDIVHRMRVRHAALRRRAKSRRITGFH</sequence>
<gene>
    <name evidence="2" type="ORF">C7I55_13710</name>
</gene>
<keyword evidence="3" id="KW-1185">Reference proteome</keyword>
<evidence type="ECO:0000256" key="1">
    <source>
        <dbReference type="SAM" id="MobiDB-lite"/>
    </source>
</evidence>
<feature type="region of interest" description="Disordered" evidence="1">
    <location>
        <begin position="1"/>
        <end position="21"/>
    </location>
</feature>
<dbReference type="SUPFAM" id="SSF141371">
    <property type="entry name" value="PilZ domain-like"/>
    <property type="match status" value="1"/>
</dbReference>
<comment type="caution">
    <text evidence="2">The sequence shown here is derived from an EMBL/GenBank/DDBJ whole genome shotgun (WGS) entry which is preliminary data.</text>
</comment>
<evidence type="ECO:0000313" key="3">
    <source>
        <dbReference type="Proteomes" id="UP000241167"/>
    </source>
</evidence>
<proteinExistence type="predicted"/>
<name>A0A2P7QNW3_9SPHN</name>
<protein>
    <recommendedName>
        <fullName evidence="4">PilZ domain-containing protein</fullName>
    </recommendedName>
</protein>
<dbReference type="EMBL" id="PXYI01000004">
    <property type="protein sequence ID" value="PSJ39647.1"/>
    <property type="molecule type" value="Genomic_DNA"/>
</dbReference>
<dbReference type="OrthoDB" id="7595592at2"/>
<evidence type="ECO:0008006" key="4">
    <source>
        <dbReference type="Google" id="ProtNLM"/>
    </source>
</evidence>
<evidence type="ECO:0000313" key="2">
    <source>
        <dbReference type="EMBL" id="PSJ39647.1"/>
    </source>
</evidence>
<reference evidence="2 3" key="1">
    <citation type="submission" date="2018-03" db="EMBL/GenBank/DDBJ databases">
        <title>The draft genome of Sphingosinicella sp. GL-C-18.</title>
        <authorList>
            <person name="Liu L."/>
            <person name="Li L."/>
            <person name="Liang L."/>
            <person name="Zhang X."/>
            <person name="Wang T."/>
        </authorList>
    </citation>
    <scope>NUCLEOTIDE SEQUENCE [LARGE SCALE GENOMIC DNA]</scope>
    <source>
        <strain evidence="2 3">GL-C-18</strain>
    </source>
</reference>
<dbReference type="AlphaFoldDB" id="A0A2P7QNW3"/>
<dbReference type="RefSeq" id="WP_106513542.1">
    <property type="nucleotide sequence ID" value="NZ_PXYI01000004.1"/>
</dbReference>
<organism evidence="2 3">
    <name type="scientific">Allosphingosinicella deserti</name>
    <dbReference type="NCBI Taxonomy" id="2116704"/>
    <lineage>
        <taxon>Bacteria</taxon>
        <taxon>Pseudomonadati</taxon>
        <taxon>Pseudomonadota</taxon>
        <taxon>Alphaproteobacteria</taxon>
        <taxon>Sphingomonadales</taxon>
        <taxon>Sphingomonadaceae</taxon>
        <taxon>Allosphingosinicella</taxon>
    </lineage>
</organism>
<dbReference type="Proteomes" id="UP000241167">
    <property type="component" value="Unassembled WGS sequence"/>
</dbReference>